<dbReference type="InterPro" id="IPR050595">
    <property type="entry name" value="Bact_response_regulator"/>
</dbReference>
<dbReference type="Gene3D" id="3.40.50.2300">
    <property type="match status" value="1"/>
</dbReference>
<evidence type="ECO:0000313" key="3">
    <source>
        <dbReference type="Proteomes" id="UP000064920"/>
    </source>
</evidence>
<organism evidence="2 3">
    <name type="scientific">Celeribacter marinus</name>
    <dbReference type="NCBI Taxonomy" id="1397108"/>
    <lineage>
        <taxon>Bacteria</taxon>
        <taxon>Pseudomonadati</taxon>
        <taxon>Pseudomonadota</taxon>
        <taxon>Alphaproteobacteria</taxon>
        <taxon>Rhodobacterales</taxon>
        <taxon>Roseobacteraceae</taxon>
        <taxon>Celeribacter</taxon>
    </lineage>
</organism>
<dbReference type="OrthoDB" id="7831674at2"/>
<dbReference type="SMART" id="SM00448">
    <property type="entry name" value="REC"/>
    <property type="match status" value="1"/>
</dbReference>
<evidence type="ECO:0000313" key="2">
    <source>
        <dbReference type="EMBL" id="ALI55038.1"/>
    </source>
</evidence>
<dbReference type="PANTHER" id="PTHR44591">
    <property type="entry name" value="STRESS RESPONSE REGULATOR PROTEIN 1"/>
    <property type="match status" value="1"/>
</dbReference>
<dbReference type="KEGG" id="cmar:IMCC12053_1090"/>
<dbReference type="PANTHER" id="PTHR44591:SF21">
    <property type="entry name" value="TWO-COMPONENT RESPONSE REGULATOR"/>
    <property type="match status" value="1"/>
</dbReference>
<keyword evidence="1" id="KW-0597">Phosphoprotein</keyword>
<dbReference type="RefSeq" id="WP_062216410.1">
    <property type="nucleotide sequence ID" value="NZ_CP012023.1"/>
</dbReference>
<dbReference type="PATRIC" id="fig|1397108.4.peg.1118"/>
<dbReference type="GO" id="GO:0000160">
    <property type="term" value="P:phosphorelay signal transduction system"/>
    <property type="evidence" value="ECO:0007669"/>
    <property type="project" value="InterPro"/>
</dbReference>
<dbReference type="CDD" id="cd00156">
    <property type="entry name" value="REC"/>
    <property type="match status" value="1"/>
</dbReference>
<dbReference type="Pfam" id="PF00072">
    <property type="entry name" value="Response_reg"/>
    <property type="match status" value="1"/>
</dbReference>
<evidence type="ECO:0000256" key="1">
    <source>
        <dbReference type="ARBA" id="ARBA00022553"/>
    </source>
</evidence>
<dbReference type="InterPro" id="IPR011006">
    <property type="entry name" value="CheY-like_superfamily"/>
</dbReference>
<protein>
    <submittedName>
        <fullName evidence="2">Response regulator</fullName>
    </submittedName>
</protein>
<dbReference type="InterPro" id="IPR001789">
    <property type="entry name" value="Sig_transdc_resp-reg_receiver"/>
</dbReference>
<dbReference type="Proteomes" id="UP000064920">
    <property type="component" value="Chromosome"/>
</dbReference>
<name>A0A0N9ZXV6_9RHOB</name>
<dbReference type="PROSITE" id="PS50110">
    <property type="entry name" value="RESPONSE_REGULATORY"/>
    <property type="match status" value="1"/>
</dbReference>
<accession>A0A0N9ZXV6</accession>
<dbReference type="SUPFAM" id="SSF52172">
    <property type="entry name" value="CheY-like"/>
    <property type="match status" value="1"/>
</dbReference>
<dbReference type="EMBL" id="CP012023">
    <property type="protein sequence ID" value="ALI55038.1"/>
    <property type="molecule type" value="Genomic_DNA"/>
</dbReference>
<gene>
    <name evidence="2" type="ORF">IMCC12053_1090</name>
</gene>
<reference evidence="3" key="1">
    <citation type="submission" date="2015-05" db="EMBL/GenBank/DDBJ databases">
        <authorList>
            <person name="Oh H.-M."/>
            <person name="Yang J.-A."/>
            <person name="Cho J.-C."/>
            <person name="Kang I."/>
        </authorList>
    </citation>
    <scope>NUCLEOTIDE SEQUENCE [LARGE SCALE GENOMIC DNA]</scope>
    <source>
        <strain evidence="3">IMCC 12053</strain>
    </source>
</reference>
<sequence>MPLALDDLMPPPKPTSQRPLLGLTVLVVEDSRFASEAVRLLCLRSGARIRRADSLSAAHKHLAAYRPNVVIVDIGLPDGSGADLIDELTHLHSPVDCVIGMSGDSGARALSTAAGAHGFIEKPISNLGAFQTMVLDALARDDRPTGLRMVTGEHIDPDLAALQDDFAHVADILTAHDGEGMLDYIAQFLESVARTAGDAEIIEAAQSLARNRNVGHTHRADVARIAGLVQNRIAMGGAG</sequence>
<keyword evidence="3" id="KW-1185">Reference proteome</keyword>
<dbReference type="STRING" id="1397108.IMCC12053_1090"/>
<proteinExistence type="predicted"/>
<dbReference type="AlphaFoldDB" id="A0A0N9ZXV6"/>